<dbReference type="InterPro" id="IPR046357">
    <property type="entry name" value="PPIase_dom_sf"/>
</dbReference>
<comment type="function">
    <text evidence="10 12">Involved in protein export. Acts as a chaperone by maintaining the newly synthesized protein in an open conformation. Functions as a peptidyl-prolyl cis-trans isomerase.</text>
</comment>
<name>A0A9X1VC06_9BACL</name>
<dbReference type="NCBIfam" id="TIGR00115">
    <property type="entry name" value="tig"/>
    <property type="match status" value="1"/>
</dbReference>
<dbReference type="SUPFAM" id="SSF109998">
    <property type="entry name" value="Triger factor/SurA peptide-binding domain-like"/>
    <property type="match status" value="1"/>
</dbReference>
<keyword evidence="6 12" id="KW-0697">Rotamase</keyword>
<dbReference type="InterPro" id="IPR008881">
    <property type="entry name" value="Trigger_fac_ribosome-bd_bac"/>
</dbReference>
<dbReference type="PANTHER" id="PTHR30560">
    <property type="entry name" value="TRIGGER FACTOR CHAPERONE AND PEPTIDYL-PROLYL CIS/TRANS ISOMERASE"/>
    <property type="match status" value="1"/>
</dbReference>
<evidence type="ECO:0000256" key="9">
    <source>
        <dbReference type="ARBA" id="ARBA00023306"/>
    </source>
</evidence>
<dbReference type="Proteomes" id="UP001139263">
    <property type="component" value="Unassembled WGS sequence"/>
</dbReference>
<dbReference type="Gene3D" id="3.30.70.1050">
    <property type="entry name" value="Trigger factor ribosome-binding domain"/>
    <property type="match status" value="1"/>
</dbReference>
<dbReference type="InterPro" id="IPR008880">
    <property type="entry name" value="Trigger_fac_C"/>
</dbReference>
<evidence type="ECO:0000256" key="12">
    <source>
        <dbReference type="HAMAP-Rule" id="MF_00303"/>
    </source>
</evidence>
<comment type="catalytic activity">
    <reaction evidence="1 12 13">
        <text>[protein]-peptidylproline (omega=180) = [protein]-peptidylproline (omega=0)</text>
        <dbReference type="Rhea" id="RHEA:16237"/>
        <dbReference type="Rhea" id="RHEA-COMP:10747"/>
        <dbReference type="Rhea" id="RHEA-COMP:10748"/>
        <dbReference type="ChEBI" id="CHEBI:83833"/>
        <dbReference type="ChEBI" id="CHEBI:83834"/>
        <dbReference type="EC" id="5.2.1.8"/>
    </reaction>
</comment>
<evidence type="ECO:0000256" key="13">
    <source>
        <dbReference type="PROSITE-ProRule" id="PRU00277"/>
    </source>
</evidence>
<dbReference type="AlphaFoldDB" id="A0A9X1VC06"/>
<dbReference type="GO" id="GO:0005737">
    <property type="term" value="C:cytoplasm"/>
    <property type="evidence" value="ECO:0007669"/>
    <property type="project" value="UniProtKB-SubCell"/>
</dbReference>
<dbReference type="RefSeq" id="WP_241713182.1">
    <property type="nucleotide sequence ID" value="NZ_JALBUF010000003.1"/>
</dbReference>
<comment type="domain">
    <text evidence="12">Consists of 3 domains; the N-terminus binds the ribosome, the middle domain has PPIase activity, while the C-terminus has intrinsic chaperone activity on its own.</text>
</comment>
<evidence type="ECO:0000259" key="15">
    <source>
        <dbReference type="PROSITE" id="PS50059"/>
    </source>
</evidence>
<comment type="caution">
    <text evidence="16">The sequence shown here is derived from an EMBL/GenBank/DDBJ whole genome shotgun (WGS) entry which is preliminary data.</text>
</comment>
<dbReference type="PIRSF" id="PIRSF003095">
    <property type="entry name" value="Trigger_factor"/>
    <property type="match status" value="1"/>
</dbReference>
<dbReference type="PANTHER" id="PTHR30560:SF3">
    <property type="entry name" value="TRIGGER FACTOR-LIKE PROTEIN TIG, CHLOROPLASTIC"/>
    <property type="match status" value="1"/>
</dbReference>
<dbReference type="FunFam" id="3.10.50.40:FF:000001">
    <property type="entry name" value="Trigger factor"/>
    <property type="match status" value="1"/>
</dbReference>
<keyword evidence="9 12" id="KW-0131">Cell cycle</keyword>
<evidence type="ECO:0000256" key="8">
    <source>
        <dbReference type="ARBA" id="ARBA00023235"/>
    </source>
</evidence>
<evidence type="ECO:0000256" key="3">
    <source>
        <dbReference type="ARBA" id="ARBA00013194"/>
    </source>
</evidence>
<dbReference type="Gene3D" id="1.10.3120.10">
    <property type="entry name" value="Trigger factor, C-terminal domain"/>
    <property type="match status" value="1"/>
</dbReference>
<evidence type="ECO:0000256" key="11">
    <source>
        <dbReference type="ARBA" id="ARBA00029986"/>
    </source>
</evidence>
<dbReference type="InterPro" id="IPR001179">
    <property type="entry name" value="PPIase_FKBP_dom"/>
</dbReference>
<keyword evidence="12" id="KW-0963">Cytoplasm</keyword>
<protein>
    <recommendedName>
        <fullName evidence="4 12">Trigger factor</fullName>
        <shortName evidence="12">TF</shortName>
        <ecNumber evidence="3 12">5.2.1.8</ecNumber>
    </recommendedName>
    <alternativeName>
        <fullName evidence="11 12">PPIase</fullName>
    </alternativeName>
</protein>
<dbReference type="InterPro" id="IPR036611">
    <property type="entry name" value="Trigger_fac_ribosome-bd_sf"/>
</dbReference>
<evidence type="ECO:0000256" key="1">
    <source>
        <dbReference type="ARBA" id="ARBA00000971"/>
    </source>
</evidence>
<evidence type="ECO:0000256" key="6">
    <source>
        <dbReference type="ARBA" id="ARBA00023110"/>
    </source>
</evidence>
<evidence type="ECO:0000256" key="7">
    <source>
        <dbReference type="ARBA" id="ARBA00023186"/>
    </source>
</evidence>
<dbReference type="InterPro" id="IPR037041">
    <property type="entry name" value="Trigger_fac_C_sf"/>
</dbReference>
<keyword evidence="17" id="KW-1185">Reference proteome</keyword>
<dbReference type="Pfam" id="PF00254">
    <property type="entry name" value="FKBP_C"/>
    <property type="match status" value="1"/>
</dbReference>
<dbReference type="PROSITE" id="PS50059">
    <property type="entry name" value="FKBP_PPIASE"/>
    <property type="match status" value="1"/>
</dbReference>
<dbReference type="SUPFAM" id="SSF54534">
    <property type="entry name" value="FKBP-like"/>
    <property type="match status" value="1"/>
</dbReference>
<dbReference type="Gene3D" id="3.10.50.40">
    <property type="match status" value="1"/>
</dbReference>
<evidence type="ECO:0000313" key="16">
    <source>
        <dbReference type="EMBL" id="MCI0183217.1"/>
    </source>
</evidence>
<proteinExistence type="inferred from homology"/>
<comment type="similarity">
    <text evidence="2 12 14">Belongs to the FKBP-type PPIase family. Tig subfamily.</text>
</comment>
<evidence type="ECO:0000256" key="14">
    <source>
        <dbReference type="RuleBase" id="RU003914"/>
    </source>
</evidence>
<dbReference type="EMBL" id="JALBUF010000003">
    <property type="protein sequence ID" value="MCI0183217.1"/>
    <property type="molecule type" value="Genomic_DNA"/>
</dbReference>
<dbReference type="GO" id="GO:0003755">
    <property type="term" value="F:peptidyl-prolyl cis-trans isomerase activity"/>
    <property type="evidence" value="ECO:0007669"/>
    <property type="project" value="UniProtKB-UniRule"/>
</dbReference>
<keyword evidence="5 12" id="KW-0132">Cell division</keyword>
<feature type="domain" description="PPIase FKBP-type" evidence="15">
    <location>
        <begin position="163"/>
        <end position="262"/>
    </location>
</feature>
<dbReference type="GO" id="GO:0051083">
    <property type="term" value="P:'de novo' cotranslational protein folding"/>
    <property type="evidence" value="ECO:0007669"/>
    <property type="project" value="TreeGrafter"/>
</dbReference>
<evidence type="ECO:0000256" key="4">
    <source>
        <dbReference type="ARBA" id="ARBA00016902"/>
    </source>
</evidence>
<dbReference type="InterPro" id="IPR005215">
    <property type="entry name" value="Trig_fac"/>
</dbReference>
<evidence type="ECO:0000256" key="5">
    <source>
        <dbReference type="ARBA" id="ARBA00022618"/>
    </source>
</evidence>
<dbReference type="SUPFAM" id="SSF102735">
    <property type="entry name" value="Trigger factor ribosome-binding domain"/>
    <property type="match status" value="1"/>
</dbReference>
<evidence type="ECO:0000256" key="2">
    <source>
        <dbReference type="ARBA" id="ARBA00005464"/>
    </source>
</evidence>
<dbReference type="InterPro" id="IPR027304">
    <property type="entry name" value="Trigger_fact/SurA_dom_sf"/>
</dbReference>
<dbReference type="EC" id="5.2.1.8" evidence="3 12"/>
<reference evidence="16" key="1">
    <citation type="submission" date="2022-03" db="EMBL/GenBank/DDBJ databases">
        <title>Draft Genome Sequence of Firmicute Strain S0AB, a Heterotrophic Iron/Sulfur-Oxidizing Extreme Acidophile.</title>
        <authorList>
            <person name="Vergara E."/>
            <person name="Pakostova E."/>
            <person name="Johnson D.B."/>
            <person name="Holmes D.S."/>
        </authorList>
    </citation>
    <scope>NUCLEOTIDE SEQUENCE</scope>
    <source>
        <strain evidence="16">S0AB</strain>
    </source>
</reference>
<comment type="subcellular location">
    <subcellularLocation>
        <location evidence="12">Cytoplasm</location>
    </subcellularLocation>
    <text evidence="12">About half TF is bound to the ribosome near the polypeptide exit tunnel while the other half is free in the cytoplasm.</text>
</comment>
<dbReference type="GO" id="GO:0043335">
    <property type="term" value="P:protein unfolding"/>
    <property type="evidence" value="ECO:0007669"/>
    <property type="project" value="TreeGrafter"/>
</dbReference>
<evidence type="ECO:0000313" key="17">
    <source>
        <dbReference type="Proteomes" id="UP001139263"/>
    </source>
</evidence>
<dbReference type="GO" id="GO:0043022">
    <property type="term" value="F:ribosome binding"/>
    <property type="evidence" value="ECO:0007669"/>
    <property type="project" value="TreeGrafter"/>
</dbReference>
<dbReference type="GO" id="GO:0015031">
    <property type="term" value="P:protein transport"/>
    <property type="evidence" value="ECO:0007669"/>
    <property type="project" value="UniProtKB-UniRule"/>
</dbReference>
<dbReference type="GO" id="GO:0051301">
    <property type="term" value="P:cell division"/>
    <property type="evidence" value="ECO:0007669"/>
    <property type="project" value="UniProtKB-KW"/>
</dbReference>
<dbReference type="HAMAP" id="MF_00303">
    <property type="entry name" value="Trigger_factor_Tig"/>
    <property type="match status" value="1"/>
</dbReference>
<evidence type="ECO:0000256" key="10">
    <source>
        <dbReference type="ARBA" id="ARBA00024849"/>
    </source>
</evidence>
<dbReference type="GO" id="GO:0044183">
    <property type="term" value="F:protein folding chaperone"/>
    <property type="evidence" value="ECO:0007669"/>
    <property type="project" value="TreeGrafter"/>
</dbReference>
<organism evidence="16 17">
    <name type="scientific">Sulfoacidibacillus ferrooxidans</name>
    <dbReference type="NCBI Taxonomy" id="2005001"/>
    <lineage>
        <taxon>Bacteria</taxon>
        <taxon>Bacillati</taxon>
        <taxon>Bacillota</taxon>
        <taxon>Bacilli</taxon>
        <taxon>Bacillales</taxon>
        <taxon>Alicyclobacillaceae</taxon>
        <taxon>Sulfoacidibacillus</taxon>
    </lineage>
</organism>
<dbReference type="Pfam" id="PF05698">
    <property type="entry name" value="Trigger_C"/>
    <property type="match status" value="1"/>
</dbReference>
<gene>
    <name evidence="12 16" type="primary">tig</name>
    <name evidence="16" type="ORF">MM817_01487</name>
</gene>
<sequence length="430" mass="48746">MAVKWEKTEANVGILEVEVGQEQVKHALDEAFKKVVKRVNLPGFRKGKVPRRIFETRFGVESLYQDALDVLLPEAYSNAVVEAKLEPVDRPQIDIVQMESGKPLLFKATVTVKPEVQLGDYKSVTYEDKDFVLSQERIDEELTKVRSGHAELQVVEDGSVESGDMIVMDFKGYVDGEAFEGGEAENYQLEIGTNTFVPGFEDQLIGAKVDEERTITVTFPEDYHVKSLASKEAKFDVVIHDIKRKVLPELDDEFAKDISEFETFEDFKADLIKNLEHELEHEHEHYVQDAIVQAVVEQAIIDIPAVMFDQEIDSEVKEFESRLSQQGIPLDAYQEFTGTTTEELREQFREDAQNRVKTSLVLDAIAKAENIQVTEEDLQAELQKFAESTGLDVARVVQLLQSRDPGLMALRSQIFSRKTVEFLVEHSAKA</sequence>
<keyword evidence="7 12" id="KW-0143">Chaperone</keyword>
<accession>A0A9X1VC06</accession>
<keyword evidence="8 12" id="KW-0413">Isomerase</keyword>
<dbReference type="Pfam" id="PF05697">
    <property type="entry name" value="Trigger_N"/>
    <property type="match status" value="1"/>
</dbReference>